<dbReference type="PANTHER" id="PTHR35518:SF2">
    <property type="entry name" value="MAINTENANCE OF TELOMERE CAPPING PROTEIN 6"/>
    <property type="match status" value="1"/>
</dbReference>
<dbReference type="PANTHER" id="PTHR35518">
    <property type="entry name" value="MAINTENANCE OF TELOMOERE CAPPING"/>
    <property type="match status" value="1"/>
</dbReference>
<keyword evidence="7" id="KW-1185">Reference proteome</keyword>
<dbReference type="InterPro" id="IPR017946">
    <property type="entry name" value="PLC-like_Pdiesterase_TIM-brl"/>
</dbReference>
<organism evidence="6 7">
    <name type="scientific">Volvox africanus</name>
    <dbReference type="NCBI Taxonomy" id="51714"/>
    <lineage>
        <taxon>Eukaryota</taxon>
        <taxon>Viridiplantae</taxon>
        <taxon>Chlorophyta</taxon>
        <taxon>core chlorophytes</taxon>
        <taxon>Chlorophyceae</taxon>
        <taxon>CS clade</taxon>
        <taxon>Chlamydomonadales</taxon>
        <taxon>Volvocaceae</taxon>
        <taxon>Volvox</taxon>
    </lineage>
</organism>
<comment type="subcellular location">
    <subcellularLocation>
        <location evidence="1">Membrane</location>
    </subcellularLocation>
</comment>
<feature type="non-terminal residue" evidence="6">
    <location>
        <position position="207"/>
    </location>
</feature>
<evidence type="ECO:0000256" key="5">
    <source>
        <dbReference type="SAM" id="SignalP"/>
    </source>
</evidence>
<proteinExistence type="predicted"/>
<keyword evidence="2" id="KW-0812">Transmembrane</keyword>
<name>A0ABQ5S526_9CHLO</name>
<keyword evidence="5" id="KW-0732">Signal</keyword>
<evidence type="ECO:0000256" key="2">
    <source>
        <dbReference type="ARBA" id="ARBA00022692"/>
    </source>
</evidence>
<dbReference type="Gene3D" id="3.20.20.190">
    <property type="entry name" value="Phosphatidylinositol (PI) phosphodiesterase"/>
    <property type="match status" value="1"/>
</dbReference>
<accession>A0ABQ5S526</accession>
<evidence type="ECO:0000313" key="7">
    <source>
        <dbReference type="Proteomes" id="UP001165090"/>
    </source>
</evidence>
<evidence type="ECO:0000256" key="3">
    <source>
        <dbReference type="ARBA" id="ARBA00022989"/>
    </source>
</evidence>
<feature type="chain" id="PRO_5045474035" evidence="5">
    <location>
        <begin position="26"/>
        <end position="207"/>
    </location>
</feature>
<dbReference type="Proteomes" id="UP001165090">
    <property type="component" value="Unassembled WGS sequence"/>
</dbReference>
<keyword evidence="4" id="KW-0472">Membrane</keyword>
<evidence type="ECO:0000256" key="1">
    <source>
        <dbReference type="ARBA" id="ARBA00004370"/>
    </source>
</evidence>
<gene>
    <name evidence="6" type="ORF">VaNZ11_008423</name>
</gene>
<protein>
    <submittedName>
        <fullName evidence="6">Uncharacterized protein</fullName>
    </submittedName>
</protein>
<comment type="caution">
    <text evidence="6">The sequence shown here is derived from an EMBL/GenBank/DDBJ whole genome shotgun (WGS) entry which is preliminary data.</text>
</comment>
<evidence type="ECO:0000313" key="6">
    <source>
        <dbReference type="EMBL" id="GLI64997.1"/>
    </source>
</evidence>
<keyword evidence="3" id="KW-1133">Transmembrane helix</keyword>
<dbReference type="SUPFAM" id="SSF51695">
    <property type="entry name" value="PLC-like phosphodiesterases"/>
    <property type="match status" value="1"/>
</dbReference>
<sequence>MRRHLRSLLWSAGFILASLQGIAVSSYLEPIEGTWVPLNAQQLVKRILPATLQRERMRARDGRFLYPVVRDAVPEGVRCNVTERCDRHNVCVRVCTRGTVAIDPWLRFAVDYQWRLSRRQPLCFAQWLGTHNSAITLADGYGMHDDLYTQYLHYLGLASGTQRLLTNNQVLSLTDQLNLGVRFLELDVHWIQVRVTTSEQCRAEAKW</sequence>
<dbReference type="InterPro" id="IPR051008">
    <property type="entry name" value="Telomere_Capping_Maintenance"/>
</dbReference>
<dbReference type="EMBL" id="BSDZ01000021">
    <property type="protein sequence ID" value="GLI64997.1"/>
    <property type="molecule type" value="Genomic_DNA"/>
</dbReference>
<reference evidence="6 7" key="1">
    <citation type="journal article" date="2023" name="IScience">
        <title>Expanded male sex-determining region conserved during the evolution of homothallism in the green alga Volvox.</title>
        <authorList>
            <person name="Yamamoto K."/>
            <person name="Matsuzaki R."/>
            <person name="Mahakham W."/>
            <person name="Heman W."/>
            <person name="Sekimoto H."/>
            <person name="Kawachi M."/>
            <person name="Minakuchi Y."/>
            <person name="Toyoda A."/>
            <person name="Nozaki H."/>
        </authorList>
    </citation>
    <scope>NUCLEOTIDE SEQUENCE [LARGE SCALE GENOMIC DNA]</scope>
    <source>
        <strain evidence="6 7">NIES-4468</strain>
    </source>
</reference>
<feature type="signal peptide" evidence="5">
    <location>
        <begin position="1"/>
        <end position="25"/>
    </location>
</feature>
<evidence type="ECO:0000256" key="4">
    <source>
        <dbReference type="ARBA" id="ARBA00023136"/>
    </source>
</evidence>